<keyword evidence="3" id="KW-0804">Transcription</keyword>
<dbReference type="EMBL" id="JBHTJV010000013">
    <property type="protein sequence ID" value="MFD0917434.1"/>
    <property type="molecule type" value="Genomic_DNA"/>
</dbReference>
<dbReference type="Pfam" id="PF00440">
    <property type="entry name" value="TetR_N"/>
    <property type="match status" value="1"/>
</dbReference>
<dbReference type="Gene3D" id="1.10.357.10">
    <property type="entry name" value="Tetracycline Repressor, domain 2"/>
    <property type="match status" value="1"/>
</dbReference>
<dbReference type="Proteomes" id="UP001597101">
    <property type="component" value="Unassembled WGS sequence"/>
</dbReference>
<dbReference type="SUPFAM" id="SSF48498">
    <property type="entry name" value="Tetracyclin repressor-like, C-terminal domain"/>
    <property type="match status" value="1"/>
</dbReference>
<dbReference type="PANTHER" id="PTHR47506">
    <property type="entry name" value="TRANSCRIPTIONAL REGULATORY PROTEIN"/>
    <property type="match status" value="1"/>
</dbReference>
<dbReference type="InterPro" id="IPR036271">
    <property type="entry name" value="Tet_transcr_reg_TetR-rel_C_sf"/>
</dbReference>
<dbReference type="PANTHER" id="PTHR47506:SF1">
    <property type="entry name" value="HTH-TYPE TRANSCRIPTIONAL REGULATOR YJDC"/>
    <property type="match status" value="1"/>
</dbReference>
<feature type="domain" description="HTH tetR-type" evidence="5">
    <location>
        <begin position="6"/>
        <end position="66"/>
    </location>
</feature>
<proteinExistence type="predicted"/>
<dbReference type="PROSITE" id="PS01081">
    <property type="entry name" value="HTH_TETR_1"/>
    <property type="match status" value="1"/>
</dbReference>
<dbReference type="InterPro" id="IPR023772">
    <property type="entry name" value="DNA-bd_HTH_TetR-type_CS"/>
</dbReference>
<evidence type="ECO:0000256" key="1">
    <source>
        <dbReference type="ARBA" id="ARBA00023015"/>
    </source>
</evidence>
<sequence>MARPREFDLNEAIERAMDLFWTHGYSSTSLPDLLEGMAITRGSFYKAFISKKELFLKALQRYENTVLEPALTRLHDENIAGTTRLQSIFTGAVNAAKNGETRGCLLCTTSAGAALNDAEIAERVNNQLERLTQGLAKALADAGNATPEQTARSLTLSYIGLRIATRGQMSAERLEIAANQALAQVS</sequence>
<evidence type="ECO:0000256" key="4">
    <source>
        <dbReference type="PROSITE-ProRule" id="PRU00335"/>
    </source>
</evidence>
<accession>A0ABW3FHM3</accession>
<dbReference type="RefSeq" id="WP_377213296.1">
    <property type="nucleotide sequence ID" value="NZ_JBHTJV010000013.1"/>
</dbReference>
<comment type="caution">
    <text evidence="6">The sequence shown here is derived from an EMBL/GenBank/DDBJ whole genome shotgun (WGS) entry which is preliminary data.</text>
</comment>
<gene>
    <name evidence="6" type="ORF">ACFQ14_13555</name>
</gene>
<keyword evidence="2 4" id="KW-0238">DNA-binding</keyword>
<evidence type="ECO:0000256" key="3">
    <source>
        <dbReference type="ARBA" id="ARBA00023163"/>
    </source>
</evidence>
<evidence type="ECO:0000259" key="5">
    <source>
        <dbReference type="PROSITE" id="PS50977"/>
    </source>
</evidence>
<dbReference type="InterPro" id="IPR001647">
    <property type="entry name" value="HTH_TetR"/>
</dbReference>
<protein>
    <submittedName>
        <fullName evidence="6">TetR/AcrR family transcriptional regulator</fullName>
    </submittedName>
</protein>
<dbReference type="PROSITE" id="PS50977">
    <property type="entry name" value="HTH_TETR_2"/>
    <property type="match status" value="1"/>
</dbReference>
<dbReference type="InterPro" id="IPR009057">
    <property type="entry name" value="Homeodomain-like_sf"/>
</dbReference>
<feature type="DNA-binding region" description="H-T-H motif" evidence="4">
    <location>
        <begin position="29"/>
        <end position="48"/>
    </location>
</feature>
<dbReference type="SUPFAM" id="SSF46689">
    <property type="entry name" value="Homeodomain-like"/>
    <property type="match status" value="1"/>
</dbReference>
<evidence type="ECO:0000313" key="7">
    <source>
        <dbReference type="Proteomes" id="UP001597101"/>
    </source>
</evidence>
<reference evidence="7" key="1">
    <citation type="journal article" date="2019" name="Int. J. Syst. Evol. Microbiol.">
        <title>The Global Catalogue of Microorganisms (GCM) 10K type strain sequencing project: providing services to taxonomists for standard genome sequencing and annotation.</title>
        <authorList>
            <consortium name="The Broad Institute Genomics Platform"/>
            <consortium name="The Broad Institute Genome Sequencing Center for Infectious Disease"/>
            <person name="Wu L."/>
            <person name="Ma J."/>
        </authorList>
    </citation>
    <scope>NUCLEOTIDE SEQUENCE [LARGE SCALE GENOMIC DNA]</scope>
    <source>
        <strain evidence="7">CCUG 60023</strain>
    </source>
</reference>
<evidence type="ECO:0000256" key="2">
    <source>
        <dbReference type="ARBA" id="ARBA00023125"/>
    </source>
</evidence>
<dbReference type="Gene3D" id="1.10.10.60">
    <property type="entry name" value="Homeodomain-like"/>
    <property type="match status" value="1"/>
</dbReference>
<organism evidence="6 7">
    <name type="scientific">Pseudahrensia aquimaris</name>
    <dbReference type="NCBI Taxonomy" id="744461"/>
    <lineage>
        <taxon>Bacteria</taxon>
        <taxon>Pseudomonadati</taxon>
        <taxon>Pseudomonadota</taxon>
        <taxon>Alphaproteobacteria</taxon>
        <taxon>Hyphomicrobiales</taxon>
        <taxon>Ahrensiaceae</taxon>
        <taxon>Pseudahrensia</taxon>
    </lineage>
</organism>
<name>A0ABW3FHM3_9HYPH</name>
<keyword evidence="7" id="KW-1185">Reference proteome</keyword>
<keyword evidence="1" id="KW-0805">Transcription regulation</keyword>
<evidence type="ECO:0000313" key="6">
    <source>
        <dbReference type="EMBL" id="MFD0917434.1"/>
    </source>
</evidence>